<dbReference type="EMBL" id="BKZW01000001">
    <property type="protein sequence ID" value="GER89349.1"/>
    <property type="molecule type" value="Genomic_DNA"/>
</dbReference>
<proteinExistence type="inferred from homology"/>
<evidence type="ECO:0000259" key="4">
    <source>
        <dbReference type="Pfam" id="PF00501"/>
    </source>
</evidence>
<evidence type="ECO:0000256" key="2">
    <source>
        <dbReference type="ARBA" id="ARBA00022598"/>
    </source>
</evidence>
<evidence type="ECO:0000313" key="5">
    <source>
        <dbReference type="EMBL" id="GER89349.1"/>
    </source>
</evidence>
<dbReference type="GO" id="GO:0016405">
    <property type="term" value="F:CoA-ligase activity"/>
    <property type="evidence" value="ECO:0007669"/>
    <property type="project" value="TreeGrafter"/>
</dbReference>
<dbReference type="PANTHER" id="PTHR24096">
    <property type="entry name" value="LONG-CHAIN-FATTY-ACID--COA LIGASE"/>
    <property type="match status" value="1"/>
</dbReference>
<sequence>MLSHRNLVSNNLQFNSCLGITITDVALLFLPFYHIYGVMLTGSFLACGGTQVMMERFDLMKSLELCEKHKVTYYFAVPPIIIGMANAPVDLGKMATVKFIFSGAAPMPVDPARRLQEKIPGHIVQGYGLTEASPLTHSQPRDPELIRLGSIGLPIHNTECKIVDIETGTQEVAPENRGNCWYAVPRLCKATGMLLKRPKTPYAMAGYILEI</sequence>
<comment type="caution">
    <text evidence="5">The sequence shown here is derived from an EMBL/GenBank/DDBJ whole genome shotgun (WGS) entry which is preliminary data.</text>
</comment>
<dbReference type="Pfam" id="PF00501">
    <property type="entry name" value="AMP-binding"/>
    <property type="match status" value="1"/>
</dbReference>
<accession>A0A5J4KTH1</accession>
<dbReference type="Gene3D" id="2.30.38.10">
    <property type="entry name" value="Luciferase, Domain 3"/>
    <property type="match status" value="1"/>
</dbReference>
<keyword evidence="6" id="KW-1185">Reference proteome</keyword>
<feature type="domain" description="AMP-dependent synthetase/ligase" evidence="4">
    <location>
        <begin position="1"/>
        <end position="184"/>
    </location>
</feature>
<evidence type="ECO:0000313" key="6">
    <source>
        <dbReference type="Proteomes" id="UP000326912"/>
    </source>
</evidence>
<reference evidence="5 6" key="1">
    <citation type="submission" date="2019-10" db="EMBL/GenBank/DDBJ databases">
        <title>Dictyobacter vulcani sp. nov., within the class Ktedonobacteria, isolated from soil of volcanic Mt. Zao.</title>
        <authorList>
            <person name="Zheng Y."/>
            <person name="Wang C.M."/>
            <person name="Sakai Y."/>
            <person name="Abe K."/>
            <person name="Yokota A."/>
            <person name="Yabe S."/>
        </authorList>
    </citation>
    <scope>NUCLEOTIDE SEQUENCE [LARGE SCALE GENOMIC DNA]</scope>
    <source>
        <strain evidence="5 6">W12</strain>
    </source>
</reference>
<dbReference type="AlphaFoldDB" id="A0A5J4KTH1"/>
<keyword evidence="3" id="KW-0812">Transmembrane</keyword>
<name>A0A5J4KTH1_9CHLR</name>
<dbReference type="PANTHER" id="PTHR24096:SF149">
    <property type="entry name" value="AMP-BINDING DOMAIN-CONTAINING PROTEIN-RELATED"/>
    <property type="match status" value="1"/>
</dbReference>
<keyword evidence="3" id="KW-1133">Transmembrane helix</keyword>
<evidence type="ECO:0000256" key="1">
    <source>
        <dbReference type="ARBA" id="ARBA00006432"/>
    </source>
</evidence>
<dbReference type="SUPFAM" id="SSF56801">
    <property type="entry name" value="Acetyl-CoA synthetase-like"/>
    <property type="match status" value="1"/>
</dbReference>
<dbReference type="Proteomes" id="UP000326912">
    <property type="component" value="Unassembled WGS sequence"/>
</dbReference>
<feature type="transmembrane region" description="Helical" evidence="3">
    <location>
        <begin position="35"/>
        <end position="54"/>
    </location>
</feature>
<dbReference type="Gene3D" id="3.40.50.980">
    <property type="match status" value="1"/>
</dbReference>
<keyword evidence="3" id="KW-0472">Membrane</keyword>
<evidence type="ECO:0000256" key="3">
    <source>
        <dbReference type="SAM" id="Phobius"/>
    </source>
</evidence>
<gene>
    <name evidence="5" type="ORF">KDW_35110</name>
</gene>
<comment type="similarity">
    <text evidence="1">Belongs to the ATP-dependent AMP-binding enzyme family.</text>
</comment>
<dbReference type="InterPro" id="IPR000873">
    <property type="entry name" value="AMP-dep_synth/lig_dom"/>
</dbReference>
<protein>
    <recommendedName>
        <fullName evidence="4">AMP-dependent synthetase/ligase domain-containing protein</fullName>
    </recommendedName>
</protein>
<organism evidence="5 6">
    <name type="scientific">Dictyobacter vulcani</name>
    <dbReference type="NCBI Taxonomy" id="2607529"/>
    <lineage>
        <taxon>Bacteria</taxon>
        <taxon>Bacillati</taxon>
        <taxon>Chloroflexota</taxon>
        <taxon>Ktedonobacteria</taxon>
        <taxon>Ktedonobacterales</taxon>
        <taxon>Dictyobacteraceae</taxon>
        <taxon>Dictyobacter</taxon>
    </lineage>
</organism>
<keyword evidence="2" id="KW-0436">Ligase</keyword>